<reference evidence="1 2" key="1">
    <citation type="submission" date="2021-06" db="EMBL/GenBank/DDBJ databases">
        <title>Caerostris extrusa draft genome.</title>
        <authorList>
            <person name="Kono N."/>
            <person name="Arakawa K."/>
        </authorList>
    </citation>
    <scope>NUCLEOTIDE SEQUENCE [LARGE SCALE GENOMIC DNA]</scope>
</reference>
<dbReference type="Proteomes" id="UP001054945">
    <property type="component" value="Unassembled WGS sequence"/>
</dbReference>
<sequence length="88" mass="10319">MALSQDFSNERGQDRWIGHAGKIYSSSKNGCALQFIKFTLSDDDMHRLCRCLKIIRRNDRIDHACLRERDMRRTFLLLVVGVSVEFEK</sequence>
<protein>
    <recommendedName>
        <fullName evidence="3">LAGLIDADG homing endonuclease</fullName>
    </recommendedName>
</protein>
<comment type="caution">
    <text evidence="1">The sequence shown here is derived from an EMBL/GenBank/DDBJ whole genome shotgun (WGS) entry which is preliminary data.</text>
</comment>
<evidence type="ECO:0000313" key="2">
    <source>
        <dbReference type="Proteomes" id="UP001054945"/>
    </source>
</evidence>
<evidence type="ECO:0000313" key="1">
    <source>
        <dbReference type="EMBL" id="GIY95557.1"/>
    </source>
</evidence>
<proteinExistence type="predicted"/>
<organism evidence="1 2">
    <name type="scientific">Caerostris extrusa</name>
    <name type="common">Bark spider</name>
    <name type="synonym">Caerostris bankana</name>
    <dbReference type="NCBI Taxonomy" id="172846"/>
    <lineage>
        <taxon>Eukaryota</taxon>
        <taxon>Metazoa</taxon>
        <taxon>Ecdysozoa</taxon>
        <taxon>Arthropoda</taxon>
        <taxon>Chelicerata</taxon>
        <taxon>Arachnida</taxon>
        <taxon>Araneae</taxon>
        <taxon>Araneomorphae</taxon>
        <taxon>Entelegynae</taxon>
        <taxon>Araneoidea</taxon>
        <taxon>Araneidae</taxon>
        <taxon>Caerostris</taxon>
    </lineage>
</organism>
<accession>A0AAV4XK85</accession>
<keyword evidence="2" id="KW-1185">Reference proteome</keyword>
<name>A0AAV4XK85_CAEEX</name>
<dbReference type="EMBL" id="BPLR01000545">
    <property type="protein sequence ID" value="GIY95557.1"/>
    <property type="molecule type" value="Genomic_DNA"/>
</dbReference>
<dbReference type="AlphaFoldDB" id="A0AAV4XK85"/>
<gene>
    <name evidence="1" type="ORF">CEXT_462931</name>
</gene>
<evidence type="ECO:0008006" key="3">
    <source>
        <dbReference type="Google" id="ProtNLM"/>
    </source>
</evidence>